<keyword evidence="6" id="KW-0472">Membrane</keyword>
<dbReference type="GO" id="GO:0004497">
    <property type="term" value="F:monooxygenase activity"/>
    <property type="evidence" value="ECO:0007669"/>
    <property type="project" value="UniProtKB-KW"/>
</dbReference>
<dbReference type="EMBL" id="KB467942">
    <property type="protein sequence ID" value="PCH37724.1"/>
    <property type="molecule type" value="Genomic_DNA"/>
</dbReference>
<keyword evidence="6" id="KW-0812">Transmembrane</keyword>
<keyword evidence="5" id="KW-0503">Monooxygenase</keyword>
<dbReference type="InterPro" id="IPR050493">
    <property type="entry name" value="FAD-dep_Monooxygenase_BioMet"/>
</dbReference>
<comment type="similarity">
    <text evidence="1">Belongs to the paxM FAD-dependent monooxygenase family.</text>
</comment>
<dbReference type="OrthoDB" id="5428495at2759"/>
<evidence type="ECO:0000256" key="5">
    <source>
        <dbReference type="ARBA" id="ARBA00023033"/>
    </source>
</evidence>
<evidence type="ECO:0000259" key="7">
    <source>
        <dbReference type="Pfam" id="PF01494"/>
    </source>
</evidence>
<reference evidence="8 9" key="1">
    <citation type="journal article" date="2012" name="Science">
        <title>The Paleozoic origin of enzymatic lignin decomposition reconstructed from 31 fungal genomes.</title>
        <authorList>
            <person name="Floudas D."/>
            <person name="Binder M."/>
            <person name="Riley R."/>
            <person name="Barry K."/>
            <person name="Blanchette R.A."/>
            <person name="Henrissat B."/>
            <person name="Martinez A.T."/>
            <person name="Otillar R."/>
            <person name="Spatafora J.W."/>
            <person name="Yadav J.S."/>
            <person name="Aerts A."/>
            <person name="Benoit I."/>
            <person name="Boyd A."/>
            <person name="Carlson A."/>
            <person name="Copeland A."/>
            <person name="Coutinho P.M."/>
            <person name="de Vries R.P."/>
            <person name="Ferreira P."/>
            <person name="Findley K."/>
            <person name="Foster B."/>
            <person name="Gaskell J."/>
            <person name="Glotzer D."/>
            <person name="Gorecki P."/>
            <person name="Heitman J."/>
            <person name="Hesse C."/>
            <person name="Hori C."/>
            <person name="Igarashi K."/>
            <person name="Jurgens J.A."/>
            <person name="Kallen N."/>
            <person name="Kersten P."/>
            <person name="Kohler A."/>
            <person name="Kuees U."/>
            <person name="Kumar T.K.A."/>
            <person name="Kuo A."/>
            <person name="LaButti K."/>
            <person name="Larrondo L.F."/>
            <person name="Lindquist E."/>
            <person name="Ling A."/>
            <person name="Lombard V."/>
            <person name="Lucas S."/>
            <person name="Lundell T."/>
            <person name="Martin R."/>
            <person name="McLaughlin D.J."/>
            <person name="Morgenstern I."/>
            <person name="Morin E."/>
            <person name="Murat C."/>
            <person name="Nagy L.G."/>
            <person name="Nolan M."/>
            <person name="Ohm R.A."/>
            <person name="Patyshakuliyeva A."/>
            <person name="Rokas A."/>
            <person name="Ruiz-Duenas F.J."/>
            <person name="Sabat G."/>
            <person name="Salamov A."/>
            <person name="Samejima M."/>
            <person name="Schmutz J."/>
            <person name="Slot J.C."/>
            <person name="St John F."/>
            <person name="Stenlid J."/>
            <person name="Sun H."/>
            <person name="Sun S."/>
            <person name="Syed K."/>
            <person name="Tsang A."/>
            <person name="Wiebenga A."/>
            <person name="Young D."/>
            <person name="Pisabarro A."/>
            <person name="Eastwood D.C."/>
            <person name="Martin F."/>
            <person name="Cullen D."/>
            <person name="Grigoriev I.V."/>
            <person name="Hibbett D.S."/>
        </authorList>
    </citation>
    <scope>NUCLEOTIDE SEQUENCE [LARGE SCALE GENOMIC DNA]</scope>
    <source>
        <strain evidence="8 9">MD-104</strain>
    </source>
</reference>
<keyword evidence="2" id="KW-0285">Flavoprotein</keyword>
<dbReference type="PROSITE" id="PS51257">
    <property type="entry name" value="PROKAR_LIPOPROTEIN"/>
    <property type="match status" value="1"/>
</dbReference>
<evidence type="ECO:0000313" key="9">
    <source>
        <dbReference type="Proteomes" id="UP000218811"/>
    </source>
</evidence>
<dbReference type="SUPFAM" id="SSF51905">
    <property type="entry name" value="FAD/NAD(P)-binding domain"/>
    <property type="match status" value="1"/>
</dbReference>
<dbReference type="Pfam" id="PF01494">
    <property type="entry name" value="FAD_binding_3"/>
    <property type="match status" value="1"/>
</dbReference>
<dbReference type="PRINTS" id="PR00420">
    <property type="entry name" value="RNGMNOXGNASE"/>
</dbReference>
<evidence type="ECO:0000256" key="1">
    <source>
        <dbReference type="ARBA" id="ARBA00007992"/>
    </source>
</evidence>
<proteinExistence type="inferred from homology"/>
<feature type="transmembrane region" description="Helical" evidence="6">
    <location>
        <begin position="15"/>
        <end position="36"/>
    </location>
</feature>
<keyword evidence="4" id="KW-0560">Oxidoreductase</keyword>
<evidence type="ECO:0000256" key="4">
    <source>
        <dbReference type="ARBA" id="ARBA00023002"/>
    </source>
</evidence>
<evidence type="ECO:0000256" key="3">
    <source>
        <dbReference type="ARBA" id="ARBA00022827"/>
    </source>
</evidence>
<evidence type="ECO:0000313" key="8">
    <source>
        <dbReference type="EMBL" id="PCH37724.1"/>
    </source>
</evidence>
<dbReference type="Proteomes" id="UP000218811">
    <property type="component" value="Unassembled WGS sequence"/>
</dbReference>
<dbReference type="OMA" id="CAEDGAM"/>
<keyword evidence="9" id="KW-1185">Reference proteome</keyword>
<dbReference type="Gene3D" id="3.50.50.60">
    <property type="entry name" value="FAD/NAD(P)-binding domain"/>
    <property type="match status" value="1"/>
</dbReference>
<organism evidence="8 9">
    <name type="scientific">Wolfiporia cocos (strain MD-104)</name>
    <name type="common">Brown rot fungus</name>
    <dbReference type="NCBI Taxonomy" id="742152"/>
    <lineage>
        <taxon>Eukaryota</taxon>
        <taxon>Fungi</taxon>
        <taxon>Dikarya</taxon>
        <taxon>Basidiomycota</taxon>
        <taxon>Agaricomycotina</taxon>
        <taxon>Agaricomycetes</taxon>
        <taxon>Polyporales</taxon>
        <taxon>Phaeolaceae</taxon>
        <taxon>Wolfiporia</taxon>
    </lineage>
</organism>
<accession>A0A2H3JM50</accession>
<dbReference type="InterPro" id="IPR002938">
    <property type="entry name" value="FAD-bd"/>
</dbReference>
<dbReference type="STRING" id="742152.A0A2H3JM50"/>
<keyword evidence="6" id="KW-1133">Transmembrane helix</keyword>
<gene>
    <name evidence="8" type="ORF">WOLCODRAFT_135806</name>
</gene>
<dbReference type="InterPro" id="IPR036188">
    <property type="entry name" value="FAD/NAD-bd_sf"/>
</dbReference>
<sequence>MHSQRTSDVSPQAPLAVDFLIIGGGIAGLSCALALARVGHRVLVLEKGDGLNNRGGGGMRVPPNMSKVLFHWGLKPVLRRVALTSTPILFSKFHTGEILGIQKWDDELLRETRGEFMLMTHHDLYQVIYDAAVALGVKIRFNVEVADIDPDERAVQLANGEILTADVLIGADGEKGMCRRLMFDGRERVQPTGYTIYDVTFSALRAMEKMDDETKKLVKFEDNTVFAAFGNRMGASGYPIGNREKLAFHFFMPEESTDAAYGDPPATGLKDLVRDQCDARLKVVVDEATDVHRLSVNNHENLDDWVHDSSNLVVVGQAAHPIAPGGIQGTAMVIEDAAVLAKLFSHLHSKDQISNFLYAFQDLRQKRCYEAHESELGMIMLFTMEDGPEQEERDRSMQEKYRAGKNVFDAGDSDMGAEGGEQWTQIRTIFGYDCEDEADNWWVQWGLLRERAQSGSQPNGRQSQAGAFDWSAVQIVDQDTSEPTPNGLMTIRC</sequence>
<dbReference type="PANTHER" id="PTHR13789">
    <property type="entry name" value="MONOOXYGENASE"/>
    <property type="match status" value="1"/>
</dbReference>
<keyword evidence="3" id="KW-0274">FAD</keyword>
<name>A0A2H3JM50_WOLCO</name>
<feature type="domain" description="FAD-binding" evidence="7">
    <location>
        <begin position="17"/>
        <end position="347"/>
    </location>
</feature>
<dbReference type="PANTHER" id="PTHR13789:SF306">
    <property type="entry name" value="HYDROXYLASE, PUTATIVE-RELATED"/>
    <property type="match status" value="1"/>
</dbReference>
<protein>
    <submittedName>
        <fullName evidence="8">FAD/NAD(P)-binding domain-containing protein</fullName>
    </submittedName>
</protein>
<dbReference type="AlphaFoldDB" id="A0A2H3JM50"/>
<dbReference type="GO" id="GO:0071949">
    <property type="term" value="F:FAD binding"/>
    <property type="evidence" value="ECO:0007669"/>
    <property type="project" value="InterPro"/>
</dbReference>
<evidence type="ECO:0000256" key="6">
    <source>
        <dbReference type="SAM" id="Phobius"/>
    </source>
</evidence>
<evidence type="ECO:0000256" key="2">
    <source>
        <dbReference type="ARBA" id="ARBA00022630"/>
    </source>
</evidence>